<dbReference type="InterPro" id="IPR020016">
    <property type="entry name" value="Decahaem-assoc_OM_MtrB/PioB"/>
</dbReference>
<protein>
    <recommendedName>
        <fullName evidence="4">MtrB/PioB family decaheme-associated outer membrane protein</fullName>
    </recommendedName>
</protein>
<dbReference type="Proteomes" id="UP000197535">
    <property type="component" value="Unassembled WGS sequence"/>
</dbReference>
<dbReference type="RefSeq" id="WP_088706424.1">
    <property type="nucleotide sequence ID" value="NZ_LSTO01000001.1"/>
</dbReference>
<dbReference type="EMBL" id="LSTO01000001">
    <property type="protein sequence ID" value="OWW19516.1"/>
    <property type="molecule type" value="Genomic_DNA"/>
</dbReference>
<reference evidence="2 3" key="1">
    <citation type="submission" date="2016-02" db="EMBL/GenBank/DDBJ databases">
        <authorList>
            <person name="Wen L."/>
            <person name="He K."/>
            <person name="Yang H."/>
        </authorList>
    </citation>
    <scope>NUCLEOTIDE SEQUENCE [LARGE SCALE GENOMIC DNA]</scope>
    <source>
        <strain evidence="2 3">TSA40</strain>
    </source>
</reference>
<accession>A0A254TA40</accession>
<dbReference type="NCBIfam" id="TIGR03509">
    <property type="entry name" value="OMP_MtrB_PioB"/>
    <property type="match status" value="1"/>
</dbReference>
<feature type="signal peptide" evidence="1">
    <location>
        <begin position="1"/>
        <end position="26"/>
    </location>
</feature>
<evidence type="ECO:0000313" key="2">
    <source>
        <dbReference type="EMBL" id="OWW19516.1"/>
    </source>
</evidence>
<name>A0A254TA40_9BURK</name>
<gene>
    <name evidence="2" type="ORF">AYR66_08310</name>
</gene>
<organism evidence="2 3">
    <name type="scientific">Noviherbaspirillum denitrificans</name>
    <dbReference type="NCBI Taxonomy" id="1968433"/>
    <lineage>
        <taxon>Bacteria</taxon>
        <taxon>Pseudomonadati</taxon>
        <taxon>Pseudomonadota</taxon>
        <taxon>Betaproteobacteria</taxon>
        <taxon>Burkholderiales</taxon>
        <taxon>Oxalobacteraceae</taxon>
        <taxon>Noviherbaspirillum</taxon>
    </lineage>
</organism>
<proteinExistence type="predicted"/>
<sequence length="684" mass="76005">MKPQAQLSFPLAVMAAALLAAFPAHADDEIDALVKPTSSVAVGAGYVSKDAPRFGQYSGLNQAGTYGLLNLDYRNLDQATGTWLRFRGNNLGLDSRDMRLQHERQGDWAYFFDYTEIPRFEPYTANTAVSGIGTPNLTIPAAGATLAPFDMKMKREALGFGFSKFLGNGFDVQVRLRNEEKNGERIFARGNFTPAFEFTPEPINSTTRQIDAILGYTDKSLQVQGSYYGTSYNNHNTALNIAGGNAGLQPFSPIGLPPDSQSHQLALTGGYNFTTTTRGTFKLAYTRAEQNDTFLSGVPVSPGISPTGNLGGRMDTTQMQVGVSSRPIPKLSLVGDLRYEDRHDKTPIRLYTTNGVSPTTTFSGENEPRSIRTTKGLLEASYRLPMSFRVTGGVDYVEKERNTSAVRVVSFRDKTEETSWRVGVQRAMMEAVTGSITYIHSDRNGSPFYTNVLNCGAVTCGTATAFNLIAPLHLSDRTRDKLRASFDWTPMEDMSVQYVTEQTRDDYANRTVEEFGLRDGRSRTHSLDVSYSFSDEWQGNAWVSNTETSANRADRIAATNTWASTVSNNGRSYGVGLRGKPFAKWDVGMDLSHSDITDEALQWALTGPAVTSLPSFYTRQTTLKLFTTYALQKNASLRFDFIHDRFATNDWSWATWTYFDGTTLRQSPRQYVNFMGVTYIYRFQ</sequence>
<feature type="chain" id="PRO_5012603590" description="MtrB/PioB family decaheme-associated outer membrane protein" evidence="1">
    <location>
        <begin position="27"/>
        <end position="684"/>
    </location>
</feature>
<evidence type="ECO:0000313" key="3">
    <source>
        <dbReference type="Proteomes" id="UP000197535"/>
    </source>
</evidence>
<dbReference type="SUPFAM" id="SSF56935">
    <property type="entry name" value="Porins"/>
    <property type="match status" value="1"/>
</dbReference>
<keyword evidence="1" id="KW-0732">Signal</keyword>
<dbReference type="OrthoDB" id="8540467at2"/>
<evidence type="ECO:0000256" key="1">
    <source>
        <dbReference type="SAM" id="SignalP"/>
    </source>
</evidence>
<comment type="caution">
    <text evidence="2">The sequence shown here is derived from an EMBL/GenBank/DDBJ whole genome shotgun (WGS) entry which is preliminary data.</text>
</comment>
<dbReference type="Pfam" id="PF11854">
    <property type="entry name" value="MtrB_PioB"/>
    <property type="match status" value="1"/>
</dbReference>
<dbReference type="AlphaFoldDB" id="A0A254TA40"/>
<keyword evidence="3" id="KW-1185">Reference proteome</keyword>
<evidence type="ECO:0008006" key="4">
    <source>
        <dbReference type="Google" id="ProtNLM"/>
    </source>
</evidence>